<name>A0A5M3N4D3_CONPW</name>
<evidence type="ECO:0000313" key="1">
    <source>
        <dbReference type="EMBL" id="EIW86168.1"/>
    </source>
</evidence>
<dbReference type="AlphaFoldDB" id="A0A5M3N4D3"/>
<dbReference type="EMBL" id="JH711573">
    <property type="protein sequence ID" value="EIW86168.1"/>
    <property type="molecule type" value="Genomic_DNA"/>
</dbReference>
<evidence type="ECO:0000313" key="2">
    <source>
        <dbReference type="Proteomes" id="UP000053558"/>
    </source>
</evidence>
<dbReference type="Proteomes" id="UP000053558">
    <property type="component" value="Unassembled WGS sequence"/>
</dbReference>
<comment type="caution">
    <text evidence="1">The sequence shown here is derived from an EMBL/GenBank/DDBJ whole genome shotgun (WGS) entry which is preliminary data.</text>
</comment>
<proteinExistence type="predicted"/>
<sequence>MLMCPALDQTSFIHLSQLKTLTSIEFGVLSDIASTPALPFPALESLVIRLGSFPETLFIMGKLARFLSAIHIASNGVPSLEIAREAFGTILIRPGSLTRSTLQTGFADMHPSLLQSSSRGKFFSPLLSFSTLQVLDWSFAERVEFTDAEMEQLARAWPQLERPSIIFTPAITSQWECCPVFLPSRDTTIICDISQYP</sequence>
<organism evidence="1 2">
    <name type="scientific">Coniophora puteana (strain RWD-64-598)</name>
    <name type="common">Brown rot fungus</name>
    <dbReference type="NCBI Taxonomy" id="741705"/>
    <lineage>
        <taxon>Eukaryota</taxon>
        <taxon>Fungi</taxon>
        <taxon>Dikarya</taxon>
        <taxon>Basidiomycota</taxon>
        <taxon>Agaricomycotina</taxon>
        <taxon>Agaricomycetes</taxon>
        <taxon>Agaricomycetidae</taxon>
        <taxon>Boletales</taxon>
        <taxon>Coniophorineae</taxon>
        <taxon>Coniophoraceae</taxon>
        <taxon>Coniophora</taxon>
    </lineage>
</organism>
<gene>
    <name evidence="1" type="ORF">CONPUDRAFT_160991</name>
</gene>
<accession>A0A5M3N4D3</accession>
<dbReference type="OrthoDB" id="2895926at2759"/>
<keyword evidence="2" id="KW-1185">Reference proteome</keyword>
<dbReference type="GeneID" id="19204464"/>
<protein>
    <recommendedName>
        <fullName evidence="3">F-box domain-containing protein</fullName>
    </recommendedName>
</protein>
<dbReference type="RefSeq" id="XP_007763073.1">
    <property type="nucleotide sequence ID" value="XM_007764883.1"/>
</dbReference>
<dbReference type="KEGG" id="cput:CONPUDRAFT_160991"/>
<evidence type="ECO:0008006" key="3">
    <source>
        <dbReference type="Google" id="ProtNLM"/>
    </source>
</evidence>
<reference evidence="2" key="1">
    <citation type="journal article" date="2012" name="Science">
        <title>The Paleozoic origin of enzymatic lignin decomposition reconstructed from 31 fungal genomes.</title>
        <authorList>
            <person name="Floudas D."/>
            <person name="Binder M."/>
            <person name="Riley R."/>
            <person name="Barry K."/>
            <person name="Blanchette R.A."/>
            <person name="Henrissat B."/>
            <person name="Martinez A.T."/>
            <person name="Otillar R."/>
            <person name="Spatafora J.W."/>
            <person name="Yadav J.S."/>
            <person name="Aerts A."/>
            <person name="Benoit I."/>
            <person name="Boyd A."/>
            <person name="Carlson A."/>
            <person name="Copeland A."/>
            <person name="Coutinho P.M."/>
            <person name="de Vries R.P."/>
            <person name="Ferreira P."/>
            <person name="Findley K."/>
            <person name="Foster B."/>
            <person name="Gaskell J."/>
            <person name="Glotzer D."/>
            <person name="Gorecki P."/>
            <person name="Heitman J."/>
            <person name="Hesse C."/>
            <person name="Hori C."/>
            <person name="Igarashi K."/>
            <person name="Jurgens J.A."/>
            <person name="Kallen N."/>
            <person name="Kersten P."/>
            <person name="Kohler A."/>
            <person name="Kuees U."/>
            <person name="Kumar T.K.A."/>
            <person name="Kuo A."/>
            <person name="LaButti K."/>
            <person name="Larrondo L.F."/>
            <person name="Lindquist E."/>
            <person name="Ling A."/>
            <person name="Lombard V."/>
            <person name="Lucas S."/>
            <person name="Lundell T."/>
            <person name="Martin R."/>
            <person name="McLaughlin D.J."/>
            <person name="Morgenstern I."/>
            <person name="Morin E."/>
            <person name="Murat C."/>
            <person name="Nagy L.G."/>
            <person name="Nolan M."/>
            <person name="Ohm R.A."/>
            <person name="Patyshakuliyeva A."/>
            <person name="Rokas A."/>
            <person name="Ruiz-Duenas F.J."/>
            <person name="Sabat G."/>
            <person name="Salamov A."/>
            <person name="Samejima M."/>
            <person name="Schmutz J."/>
            <person name="Slot J.C."/>
            <person name="St John F."/>
            <person name="Stenlid J."/>
            <person name="Sun H."/>
            <person name="Sun S."/>
            <person name="Syed K."/>
            <person name="Tsang A."/>
            <person name="Wiebenga A."/>
            <person name="Young D."/>
            <person name="Pisabarro A."/>
            <person name="Eastwood D.C."/>
            <person name="Martin F."/>
            <person name="Cullen D."/>
            <person name="Grigoriev I.V."/>
            <person name="Hibbett D.S."/>
        </authorList>
    </citation>
    <scope>NUCLEOTIDE SEQUENCE [LARGE SCALE GENOMIC DNA]</scope>
    <source>
        <strain evidence="2">RWD-64-598 SS2</strain>
    </source>
</reference>